<organism evidence="1 2">
    <name type="scientific">Cardiocondyla obscurior</name>
    <dbReference type="NCBI Taxonomy" id="286306"/>
    <lineage>
        <taxon>Eukaryota</taxon>
        <taxon>Metazoa</taxon>
        <taxon>Ecdysozoa</taxon>
        <taxon>Arthropoda</taxon>
        <taxon>Hexapoda</taxon>
        <taxon>Insecta</taxon>
        <taxon>Pterygota</taxon>
        <taxon>Neoptera</taxon>
        <taxon>Endopterygota</taxon>
        <taxon>Hymenoptera</taxon>
        <taxon>Apocrita</taxon>
        <taxon>Aculeata</taxon>
        <taxon>Formicoidea</taxon>
        <taxon>Formicidae</taxon>
        <taxon>Myrmicinae</taxon>
        <taxon>Cardiocondyla</taxon>
    </lineage>
</organism>
<gene>
    <name evidence="1" type="ORF">PUN28_015582</name>
</gene>
<dbReference type="AlphaFoldDB" id="A0AAW2ETV2"/>
<comment type="caution">
    <text evidence="1">The sequence shown here is derived from an EMBL/GenBank/DDBJ whole genome shotgun (WGS) entry which is preliminary data.</text>
</comment>
<proteinExistence type="predicted"/>
<accession>A0AAW2ETV2</accession>
<name>A0AAW2ETV2_9HYME</name>
<evidence type="ECO:0000313" key="2">
    <source>
        <dbReference type="Proteomes" id="UP001430953"/>
    </source>
</evidence>
<sequence>MTRAFTGDRVSKARKGIYDFHTRRLGIDRAFDSAAPLNNVSITVIGPILATFPFSPFPVSSLRFRALINKLLDCGLKRKTRQLLKKVADDRYVELAGLVQANK</sequence>
<dbReference type="EMBL" id="JADYXP020000017">
    <property type="protein sequence ID" value="KAL0107158.1"/>
    <property type="molecule type" value="Genomic_DNA"/>
</dbReference>
<evidence type="ECO:0000313" key="1">
    <source>
        <dbReference type="EMBL" id="KAL0107158.1"/>
    </source>
</evidence>
<keyword evidence="2" id="KW-1185">Reference proteome</keyword>
<protein>
    <submittedName>
        <fullName evidence="1">Uncharacterized protein</fullName>
    </submittedName>
</protein>
<reference evidence="1 2" key="1">
    <citation type="submission" date="2023-03" db="EMBL/GenBank/DDBJ databases">
        <title>High recombination rates correlate with genetic variation in Cardiocondyla obscurior ants.</title>
        <authorList>
            <person name="Errbii M."/>
        </authorList>
    </citation>
    <scope>NUCLEOTIDE SEQUENCE [LARGE SCALE GENOMIC DNA]</scope>
    <source>
        <strain evidence="1">Alpha-2009</strain>
        <tissue evidence="1">Whole body</tissue>
    </source>
</reference>
<dbReference type="Proteomes" id="UP001430953">
    <property type="component" value="Unassembled WGS sequence"/>
</dbReference>